<evidence type="ECO:0000313" key="1">
    <source>
        <dbReference type="EMBL" id="MBW48811.1"/>
    </source>
</evidence>
<organism evidence="1">
    <name type="scientific">Anopheles triannulatus</name>
    <dbReference type="NCBI Taxonomy" id="58253"/>
    <lineage>
        <taxon>Eukaryota</taxon>
        <taxon>Metazoa</taxon>
        <taxon>Ecdysozoa</taxon>
        <taxon>Arthropoda</taxon>
        <taxon>Hexapoda</taxon>
        <taxon>Insecta</taxon>
        <taxon>Pterygota</taxon>
        <taxon>Neoptera</taxon>
        <taxon>Endopterygota</taxon>
        <taxon>Diptera</taxon>
        <taxon>Nematocera</taxon>
        <taxon>Culicoidea</taxon>
        <taxon>Culicidae</taxon>
        <taxon>Anophelinae</taxon>
        <taxon>Anopheles</taxon>
    </lineage>
</organism>
<reference evidence="1" key="1">
    <citation type="submission" date="2018-01" db="EMBL/GenBank/DDBJ databases">
        <title>An insight into the sialome of Amazonian anophelines.</title>
        <authorList>
            <person name="Ribeiro J.M."/>
            <person name="Scarpassa V."/>
            <person name="Calvo E."/>
        </authorList>
    </citation>
    <scope>NUCLEOTIDE SEQUENCE</scope>
    <source>
        <tissue evidence="1">Salivary glands</tissue>
    </source>
</reference>
<dbReference type="AlphaFoldDB" id="A0A2M4B734"/>
<proteinExistence type="predicted"/>
<dbReference type="EMBL" id="GGFK01015490">
    <property type="protein sequence ID" value="MBW48811.1"/>
    <property type="molecule type" value="Transcribed_RNA"/>
</dbReference>
<name>A0A2M4B734_9DIPT</name>
<accession>A0A2M4B734</accession>
<protein>
    <submittedName>
        <fullName evidence="1">Putative secreted protein</fullName>
    </submittedName>
</protein>
<sequence>MGMMSGRGPGPLIVVLQCWRVSCTSPPHGLYQIQPLDSLSTARRRNCHPIGERNPGRRTTRVHEVFHADETAARQQK</sequence>